<accession>A0AA38I7A8</accession>
<gene>
    <name evidence="3" type="ORF">Zmor_016812</name>
</gene>
<evidence type="ECO:0000256" key="1">
    <source>
        <dbReference type="SAM" id="MobiDB-lite"/>
    </source>
</evidence>
<feature type="region of interest" description="Disordered" evidence="1">
    <location>
        <begin position="97"/>
        <end position="129"/>
    </location>
</feature>
<organism evidence="3 4">
    <name type="scientific">Zophobas morio</name>
    <dbReference type="NCBI Taxonomy" id="2755281"/>
    <lineage>
        <taxon>Eukaryota</taxon>
        <taxon>Metazoa</taxon>
        <taxon>Ecdysozoa</taxon>
        <taxon>Arthropoda</taxon>
        <taxon>Hexapoda</taxon>
        <taxon>Insecta</taxon>
        <taxon>Pterygota</taxon>
        <taxon>Neoptera</taxon>
        <taxon>Endopterygota</taxon>
        <taxon>Coleoptera</taxon>
        <taxon>Polyphaga</taxon>
        <taxon>Cucujiformia</taxon>
        <taxon>Tenebrionidae</taxon>
        <taxon>Zophobas</taxon>
    </lineage>
</organism>
<feature type="chain" id="PRO_5041204629" evidence="2">
    <location>
        <begin position="18"/>
        <end position="149"/>
    </location>
</feature>
<feature type="signal peptide" evidence="2">
    <location>
        <begin position="1"/>
        <end position="17"/>
    </location>
</feature>
<dbReference type="EMBL" id="JALNTZ010000005">
    <property type="protein sequence ID" value="KAJ3650730.1"/>
    <property type="molecule type" value="Genomic_DNA"/>
</dbReference>
<evidence type="ECO:0000256" key="2">
    <source>
        <dbReference type="SAM" id="SignalP"/>
    </source>
</evidence>
<comment type="caution">
    <text evidence="3">The sequence shown here is derived from an EMBL/GenBank/DDBJ whole genome shotgun (WGS) entry which is preliminary data.</text>
</comment>
<evidence type="ECO:0000313" key="3">
    <source>
        <dbReference type="EMBL" id="KAJ3650730.1"/>
    </source>
</evidence>
<evidence type="ECO:0000313" key="4">
    <source>
        <dbReference type="Proteomes" id="UP001168821"/>
    </source>
</evidence>
<protein>
    <submittedName>
        <fullName evidence="3">Uncharacterized protein</fullName>
    </submittedName>
</protein>
<sequence>MCQSGLLLLLLLKGSFAATLEDNSFEDDDGISATDELPPEIMEELEFGNSDDEISRVDDDDGHIETIHQKMYVTKDTVEIAQTVIHIKDDKLCCERDEKTKPDPQCDKDKFPDNMTRTGPEPPQDKAGLAQHGVTEAEVVVAVLVVPTL</sequence>
<feature type="compositionally biased region" description="Basic and acidic residues" evidence="1">
    <location>
        <begin position="97"/>
        <end position="112"/>
    </location>
</feature>
<dbReference type="Proteomes" id="UP001168821">
    <property type="component" value="Unassembled WGS sequence"/>
</dbReference>
<keyword evidence="4" id="KW-1185">Reference proteome</keyword>
<reference evidence="3" key="1">
    <citation type="journal article" date="2023" name="G3 (Bethesda)">
        <title>Whole genome assemblies of Zophobas morio and Tenebrio molitor.</title>
        <authorList>
            <person name="Kaur S."/>
            <person name="Stinson S.A."/>
            <person name="diCenzo G.C."/>
        </authorList>
    </citation>
    <scope>NUCLEOTIDE SEQUENCE</scope>
    <source>
        <strain evidence="3">QUZm001</strain>
    </source>
</reference>
<name>A0AA38I7A8_9CUCU</name>
<proteinExistence type="predicted"/>
<dbReference type="AlphaFoldDB" id="A0AA38I7A8"/>
<keyword evidence="2" id="KW-0732">Signal</keyword>